<evidence type="ECO:0000313" key="3">
    <source>
        <dbReference type="Proteomes" id="UP000321168"/>
    </source>
</evidence>
<dbReference type="InterPro" id="IPR008969">
    <property type="entry name" value="CarboxyPept-like_regulatory"/>
</dbReference>
<dbReference type="OrthoDB" id="1427655at2"/>
<evidence type="ECO:0000256" key="1">
    <source>
        <dbReference type="SAM" id="SignalP"/>
    </source>
</evidence>
<accession>A0A5C6UU79</accession>
<evidence type="ECO:0000313" key="2">
    <source>
        <dbReference type="EMBL" id="TXC76912.1"/>
    </source>
</evidence>
<dbReference type="SUPFAM" id="SSF49464">
    <property type="entry name" value="Carboxypeptidase regulatory domain-like"/>
    <property type="match status" value="1"/>
</dbReference>
<protein>
    <submittedName>
        <fullName evidence="2">Carboxypeptidase-like regulatory domain-containing protein</fullName>
    </submittedName>
</protein>
<keyword evidence="2" id="KW-0378">Hydrolase</keyword>
<gene>
    <name evidence="2" type="ORF">FRX97_09860</name>
</gene>
<dbReference type="GO" id="GO:0004180">
    <property type="term" value="F:carboxypeptidase activity"/>
    <property type="evidence" value="ECO:0007669"/>
    <property type="project" value="UniProtKB-KW"/>
</dbReference>
<name>A0A5C6UU79_9FLAO</name>
<organism evidence="2 3">
    <name type="scientific">Luteibaculum oceani</name>
    <dbReference type="NCBI Taxonomy" id="1294296"/>
    <lineage>
        <taxon>Bacteria</taxon>
        <taxon>Pseudomonadati</taxon>
        <taxon>Bacteroidota</taxon>
        <taxon>Flavobacteriia</taxon>
        <taxon>Flavobacteriales</taxon>
        <taxon>Luteibaculaceae</taxon>
        <taxon>Luteibaculum</taxon>
    </lineage>
</organism>
<dbReference type="EMBL" id="VORB01000009">
    <property type="protein sequence ID" value="TXC76912.1"/>
    <property type="molecule type" value="Genomic_DNA"/>
</dbReference>
<feature type="signal peptide" evidence="1">
    <location>
        <begin position="1"/>
        <end position="20"/>
    </location>
</feature>
<dbReference type="Pfam" id="PF13715">
    <property type="entry name" value="CarbopepD_reg_2"/>
    <property type="match status" value="1"/>
</dbReference>
<reference evidence="2 3" key="1">
    <citation type="submission" date="2019-08" db="EMBL/GenBank/DDBJ databases">
        <title>Genome of Luteibaculum oceani JCM 18817.</title>
        <authorList>
            <person name="Bowman J.P."/>
        </authorList>
    </citation>
    <scope>NUCLEOTIDE SEQUENCE [LARGE SCALE GENOMIC DNA]</scope>
    <source>
        <strain evidence="2 3">JCM 18817</strain>
    </source>
</reference>
<keyword evidence="2" id="KW-0645">Protease</keyword>
<keyword evidence="1" id="KW-0732">Signal</keyword>
<keyword evidence="2" id="KW-0121">Carboxypeptidase</keyword>
<keyword evidence="3" id="KW-1185">Reference proteome</keyword>
<sequence length="214" mass="24622">MLYRFILAFAFCLFTTFVGAQVSEKNPENVIQFSGVVVTADSLRALPYTNILIVNKGIGTSTDYYGYFSFAAELGDSILFSSVGYKRAYYQIPDTLTDNKYSIVQVMNSDTVYLTETVIYPWPTPDEFKEAFLALNVADDEIARAQKNLDPRVLYKRMLEMPMDGTANYKYQMQQIQNRLYYAGQAPPIQLLNPFAWAQFFKAWQEGKFKREKN</sequence>
<proteinExistence type="predicted"/>
<comment type="caution">
    <text evidence="2">The sequence shown here is derived from an EMBL/GenBank/DDBJ whole genome shotgun (WGS) entry which is preliminary data.</text>
</comment>
<dbReference type="Proteomes" id="UP000321168">
    <property type="component" value="Unassembled WGS sequence"/>
</dbReference>
<dbReference type="AlphaFoldDB" id="A0A5C6UU79"/>
<dbReference type="RefSeq" id="WP_147015050.1">
    <property type="nucleotide sequence ID" value="NZ_VORB01000009.1"/>
</dbReference>
<feature type="chain" id="PRO_5022825230" evidence="1">
    <location>
        <begin position="21"/>
        <end position="214"/>
    </location>
</feature>